<keyword evidence="4" id="KW-1003">Cell membrane</keyword>
<feature type="transmembrane region" description="Helical" evidence="14">
    <location>
        <begin position="12"/>
        <end position="34"/>
    </location>
</feature>
<name>A0A0P6XT59_9CHLR</name>
<dbReference type="InterPro" id="IPR050515">
    <property type="entry name" value="Beta-lactam/transpept"/>
</dbReference>
<dbReference type="SUPFAM" id="SSF56601">
    <property type="entry name" value="beta-lactamase/transpeptidase-like"/>
    <property type="match status" value="1"/>
</dbReference>
<evidence type="ECO:0000256" key="4">
    <source>
        <dbReference type="ARBA" id="ARBA00022475"/>
    </source>
</evidence>
<dbReference type="GO" id="GO:0008360">
    <property type="term" value="P:regulation of cell shape"/>
    <property type="evidence" value="ECO:0007669"/>
    <property type="project" value="UniProtKB-KW"/>
</dbReference>
<keyword evidence="7 14" id="KW-0812">Transmembrane</keyword>
<dbReference type="PANTHER" id="PTHR30627:SF2">
    <property type="entry name" value="PEPTIDOGLYCAN D,D-TRANSPEPTIDASE MRDA"/>
    <property type="match status" value="1"/>
</dbReference>
<evidence type="ECO:0000256" key="6">
    <source>
        <dbReference type="ARBA" id="ARBA00022670"/>
    </source>
</evidence>
<comment type="similarity">
    <text evidence="3">Belongs to the transpeptidase family.</text>
</comment>
<sequence>MNNTSPLEHFENWRFFAVLGAVGLVFIFFMIRLFSLQIINGQSFVDQADENRIKNVSEPTQRGIITDRNGFVLARNEPSYNVVITPAYLPTDDGAVQEIYRGLSKLIDIPVSKGEINDESVKSFKYCDNDFGITQIVYIGDTNAPYTPVQVKCNIDEKTAKIIEAKKSDWPGVDIEIQPVREYPTGSLTSEIIGFLGPIPAALEETLKTQGFVPGRDKYGYAGVENYMNDLLTGKNGQRTVEVDVAGKEIRNITKPIDPVPGKNLKLTIDVRLQNAAKTAMVSEINFWNTYLNKIRSSNGVTIAMNPKTGEILALVSYPTYENNRMARFIPAYYYNQLSNDPNRPLFNHAISAEHPPGSVFKMATAIGALNEGVIDPNKELEDKGKITIVQKFTENETGTPRDFVCYDRNGHGMVNFLRGVALSCDVYFYKIGGGYQNEVPQGLGIWRIGEYARALGYGSISGIELPGEAEGLIPDPTWKRINIGENWSTGDTYIGTIGQGYVLATPLQVLESAATIANDGKLMQPTIIREVTDSAGNVVTPFTPKMRWDITVDPKIRVFDENNIPTGEMKTVAPWTIKLAKEGMEQAVINGTATKEFAGDEALKVAGKTGTAEYCDNIAQAANLCQPENWPSHAWFMSYAPYDDPEIAVMAFVYNGGEGASVAAPIARRIIDAYFELKAIDTAANVER</sequence>
<dbReference type="Proteomes" id="UP000050430">
    <property type="component" value="Unassembled WGS sequence"/>
</dbReference>
<dbReference type="InterPro" id="IPR017790">
    <property type="entry name" value="Penicillin-binding_protein_2"/>
</dbReference>
<protein>
    <recommendedName>
        <fullName evidence="19">Penicillin-binding protein</fullName>
    </recommendedName>
</protein>
<keyword evidence="11 14" id="KW-1133">Transmembrane helix</keyword>
<keyword evidence="9" id="KW-0133">Cell shape</keyword>
<reference evidence="17 18" key="1">
    <citation type="submission" date="2015-07" db="EMBL/GenBank/DDBJ databases">
        <title>Genome sequence of Leptolinea tardivitalis DSM 16556.</title>
        <authorList>
            <person name="Hemp J."/>
            <person name="Ward L.M."/>
            <person name="Pace L.A."/>
            <person name="Fischer W.W."/>
        </authorList>
    </citation>
    <scope>NUCLEOTIDE SEQUENCE [LARGE SCALE GENOMIC DNA]</scope>
    <source>
        <strain evidence="17 18">YMTK-2</strain>
    </source>
</reference>
<dbReference type="GO" id="GO:0005886">
    <property type="term" value="C:plasma membrane"/>
    <property type="evidence" value="ECO:0007669"/>
    <property type="project" value="UniProtKB-SubCell"/>
</dbReference>
<keyword evidence="12 14" id="KW-0472">Membrane</keyword>
<evidence type="ECO:0000256" key="1">
    <source>
        <dbReference type="ARBA" id="ARBA00004167"/>
    </source>
</evidence>
<feature type="domain" description="Penicillin-binding protein dimerisation" evidence="16">
    <location>
        <begin position="59"/>
        <end position="253"/>
    </location>
</feature>
<keyword evidence="8" id="KW-0378">Hydrolase</keyword>
<dbReference type="InterPro" id="IPR012338">
    <property type="entry name" value="Beta-lactam/transpept-like"/>
</dbReference>
<dbReference type="GO" id="GO:0008658">
    <property type="term" value="F:penicillin binding"/>
    <property type="evidence" value="ECO:0007669"/>
    <property type="project" value="InterPro"/>
</dbReference>
<evidence type="ECO:0000256" key="10">
    <source>
        <dbReference type="ARBA" id="ARBA00022984"/>
    </source>
</evidence>
<evidence type="ECO:0000259" key="15">
    <source>
        <dbReference type="Pfam" id="PF00905"/>
    </source>
</evidence>
<dbReference type="InterPro" id="IPR005311">
    <property type="entry name" value="PBP_dimer"/>
</dbReference>
<comment type="subcellular location">
    <subcellularLocation>
        <location evidence="2">Cell membrane</location>
    </subcellularLocation>
    <subcellularLocation>
        <location evidence="1">Membrane</location>
        <topology evidence="1">Single-pass membrane protein</topology>
    </subcellularLocation>
</comment>
<evidence type="ECO:0000313" key="18">
    <source>
        <dbReference type="Proteomes" id="UP000050430"/>
    </source>
</evidence>
<evidence type="ECO:0000256" key="13">
    <source>
        <dbReference type="ARBA" id="ARBA00023316"/>
    </source>
</evidence>
<dbReference type="PANTHER" id="PTHR30627">
    <property type="entry name" value="PEPTIDOGLYCAN D,D-TRANSPEPTIDASE"/>
    <property type="match status" value="1"/>
</dbReference>
<evidence type="ECO:0008006" key="19">
    <source>
        <dbReference type="Google" id="ProtNLM"/>
    </source>
</evidence>
<evidence type="ECO:0000256" key="8">
    <source>
        <dbReference type="ARBA" id="ARBA00022801"/>
    </source>
</evidence>
<dbReference type="GO" id="GO:0071972">
    <property type="term" value="F:peptidoglycan L,D-transpeptidase activity"/>
    <property type="evidence" value="ECO:0007669"/>
    <property type="project" value="TreeGrafter"/>
</dbReference>
<evidence type="ECO:0000256" key="9">
    <source>
        <dbReference type="ARBA" id="ARBA00022960"/>
    </source>
</evidence>
<evidence type="ECO:0000259" key="16">
    <source>
        <dbReference type="Pfam" id="PF03717"/>
    </source>
</evidence>
<dbReference type="OrthoDB" id="9770103at2"/>
<dbReference type="NCBIfam" id="TIGR03423">
    <property type="entry name" value="pbp2_mrdA"/>
    <property type="match status" value="1"/>
</dbReference>
<dbReference type="RefSeq" id="WP_062421232.1">
    <property type="nucleotide sequence ID" value="NZ_BBYA01000008.1"/>
</dbReference>
<evidence type="ECO:0000256" key="3">
    <source>
        <dbReference type="ARBA" id="ARBA00007171"/>
    </source>
</evidence>
<dbReference type="GO" id="GO:0009252">
    <property type="term" value="P:peptidoglycan biosynthetic process"/>
    <property type="evidence" value="ECO:0007669"/>
    <property type="project" value="UniProtKB-KW"/>
</dbReference>
<dbReference type="Pfam" id="PF00905">
    <property type="entry name" value="Transpeptidase"/>
    <property type="match status" value="1"/>
</dbReference>
<dbReference type="GO" id="GO:0071555">
    <property type="term" value="P:cell wall organization"/>
    <property type="evidence" value="ECO:0007669"/>
    <property type="project" value="UniProtKB-KW"/>
</dbReference>
<dbReference type="AlphaFoldDB" id="A0A0P6XT59"/>
<keyword evidence="5" id="KW-0997">Cell inner membrane</keyword>
<evidence type="ECO:0000256" key="14">
    <source>
        <dbReference type="SAM" id="Phobius"/>
    </source>
</evidence>
<keyword evidence="13" id="KW-0961">Cell wall biogenesis/degradation</keyword>
<dbReference type="GO" id="GO:0009002">
    <property type="term" value="F:serine-type D-Ala-D-Ala carboxypeptidase activity"/>
    <property type="evidence" value="ECO:0007669"/>
    <property type="project" value="InterPro"/>
</dbReference>
<dbReference type="EMBL" id="LGCK01000007">
    <property type="protein sequence ID" value="KPL72697.1"/>
    <property type="molecule type" value="Genomic_DNA"/>
</dbReference>
<gene>
    <name evidence="17" type="ORF">ADM99_06330</name>
</gene>
<dbReference type="InterPro" id="IPR036138">
    <property type="entry name" value="PBP_dimer_sf"/>
</dbReference>
<dbReference type="SUPFAM" id="SSF56519">
    <property type="entry name" value="Penicillin binding protein dimerisation domain"/>
    <property type="match status" value="1"/>
</dbReference>
<evidence type="ECO:0000256" key="5">
    <source>
        <dbReference type="ARBA" id="ARBA00022519"/>
    </source>
</evidence>
<comment type="caution">
    <text evidence="17">The sequence shown here is derived from an EMBL/GenBank/DDBJ whole genome shotgun (WGS) entry which is preliminary data.</text>
</comment>
<feature type="domain" description="Penicillin-binding protein transpeptidase" evidence="15">
    <location>
        <begin position="300"/>
        <end position="672"/>
    </location>
</feature>
<keyword evidence="18" id="KW-1185">Reference proteome</keyword>
<evidence type="ECO:0000256" key="2">
    <source>
        <dbReference type="ARBA" id="ARBA00004236"/>
    </source>
</evidence>
<organism evidence="17 18">
    <name type="scientific">Leptolinea tardivitalis</name>
    <dbReference type="NCBI Taxonomy" id="229920"/>
    <lineage>
        <taxon>Bacteria</taxon>
        <taxon>Bacillati</taxon>
        <taxon>Chloroflexota</taxon>
        <taxon>Anaerolineae</taxon>
        <taxon>Anaerolineales</taxon>
        <taxon>Anaerolineaceae</taxon>
        <taxon>Leptolinea</taxon>
    </lineage>
</organism>
<proteinExistence type="inferred from homology"/>
<accession>A0A0P6XT59</accession>
<dbReference type="STRING" id="229920.ADM99_06330"/>
<dbReference type="GO" id="GO:0006508">
    <property type="term" value="P:proteolysis"/>
    <property type="evidence" value="ECO:0007669"/>
    <property type="project" value="UniProtKB-KW"/>
</dbReference>
<keyword evidence="10" id="KW-0573">Peptidoglycan synthesis</keyword>
<dbReference type="Gene3D" id="3.90.1310.10">
    <property type="entry name" value="Penicillin-binding protein 2a (Domain 2)"/>
    <property type="match status" value="1"/>
</dbReference>
<dbReference type="Gene3D" id="3.40.710.10">
    <property type="entry name" value="DD-peptidase/beta-lactamase superfamily"/>
    <property type="match status" value="1"/>
</dbReference>
<evidence type="ECO:0000313" key="17">
    <source>
        <dbReference type="EMBL" id="KPL72697.1"/>
    </source>
</evidence>
<keyword evidence="6" id="KW-0645">Protease</keyword>
<evidence type="ECO:0000256" key="12">
    <source>
        <dbReference type="ARBA" id="ARBA00023136"/>
    </source>
</evidence>
<dbReference type="InterPro" id="IPR001460">
    <property type="entry name" value="PCN-bd_Tpept"/>
</dbReference>
<evidence type="ECO:0000256" key="7">
    <source>
        <dbReference type="ARBA" id="ARBA00022692"/>
    </source>
</evidence>
<evidence type="ECO:0000256" key="11">
    <source>
        <dbReference type="ARBA" id="ARBA00022989"/>
    </source>
</evidence>
<dbReference type="Pfam" id="PF03717">
    <property type="entry name" value="PBP_dimer"/>
    <property type="match status" value="1"/>
</dbReference>